<organism evidence="2 3">
    <name type="scientific">Bifidobacterium scaligerum</name>
    <dbReference type="NCBI Taxonomy" id="2052656"/>
    <lineage>
        <taxon>Bacteria</taxon>
        <taxon>Bacillati</taxon>
        <taxon>Actinomycetota</taxon>
        <taxon>Actinomycetes</taxon>
        <taxon>Bifidobacteriales</taxon>
        <taxon>Bifidobacteriaceae</taxon>
        <taxon>Bifidobacterium</taxon>
    </lineage>
</organism>
<proteinExistence type="predicted"/>
<comment type="caution">
    <text evidence="2">The sequence shown here is derived from an EMBL/GenBank/DDBJ whole genome shotgun (WGS) entry which is preliminary data.</text>
</comment>
<dbReference type="OrthoDB" id="8017424at2"/>
<dbReference type="Pfam" id="PF09819">
    <property type="entry name" value="ABC_cobalt"/>
    <property type="match status" value="1"/>
</dbReference>
<sequence>MAEAVAKANYKWRVVDIVVASIIAVASGVIFAGWDLIYKIPTTALDALLPGFSGLVCAFWLFAGPLAAVIVRKPGAAIYAELIAACIEYIIGAGGVFGISGSIIIGLVQGVFAEIIFAALRYRKWNPLTVTLSGALAGFGNYLYEFSPVGGYVGTEGGYFGAYGLGYLFTTVLSGAVIAGILMWLVQRAIAATGVLDRFESGRTKALV</sequence>
<feature type="transmembrane region" description="Helical" evidence="1">
    <location>
        <begin position="12"/>
        <end position="32"/>
    </location>
</feature>
<feature type="transmembrane region" description="Helical" evidence="1">
    <location>
        <begin position="103"/>
        <end position="120"/>
    </location>
</feature>
<name>A0A2M9HQX7_9BIFI</name>
<protein>
    <submittedName>
        <fullName evidence="2">ABC transporter permease</fullName>
    </submittedName>
</protein>
<evidence type="ECO:0000256" key="1">
    <source>
        <dbReference type="SAM" id="Phobius"/>
    </source>
</evidence>
<dbReference type="EMBL" id="PGLQ01000002">
    <property type="protein sequence ID" value="PJM79202.1"/>
    <property type="molecule type" value="Genomic_DNA"/>
</dbReference>
<dbReference type="InterPro" id="IPR017195">
    <property type="entry name" value="ABC_thiamin-permease_prd"/>
</dbReference>
<dbReference type="RefSeq" id="WP_100496060.1">
    <property type="nucleotide sequence ID" value="NZ_PGLQ01000002.1"/>
</dbReference>
<keyword evidence="1" id="KW-0812">Transmembrane</keyword>
<evidence type="ECO:0000313" key="3">
    <source>
        <dbReference type="Proteomes" id="UP000228755"/>
    </source>
</evidence>
<feature type="transmembrane region" description="Helical" evidence="1">
    <location>
        <begin position="52"/>
        <end position="71"/>
    </location>
</feature>
<evidence type="ECO:0000313" key="2">
    <source>
        <dbReference type="EMBL" id="PJM79202.1"/>
    </source>
</evidence>
<keyword evidence="3" id="KW-1185">Reference proteome</keyword>
<dbReference type="PIRSF" id="PIRSF037394">
    <property type="entry name" value="ABC_thiamine-permease_YkoE_prd"/>
    <property type="match status" value="1"/>
</dbReference>
<feature type="transmembrane region" description="Helical" evidence="1">
    <location>
        <begin position="164"/>
        <end position="186"/>
    </location>
</feature>
<dbReference type="AlphaFoldDB" id="A0A2M9HQX7"/>
<dbReference type="Proteomes" id="UP000228755">
    <property type="component" value="Unassembled WGS sequence"/>
</dbReference>
<accession>A0A2M9HQX7</accession>
<gene>
    <name evidence="2" type="ORF">CUU80_03865</name>
</gene>
<feature type="transmembrane region" description="Helical" evidence="1">
    <location>
        <begin position="78"/>
        <end position="97"/>
    </location>
</feature>
<reference evidence="2 3" key="1">
    <citation type="submission" date="2017-11" db="EMBL/GenBank/DDBJ databases">
        <title>Draft genome sequences of strains TRE 1, TRE D, TRE H and TRI 7, isolated from tamarins, belonging to four potential novel Bifidobacterium species.</title>
        <authorList>
            <person name="Mattarelli P."/>
            <person name="Modesto M."/>
            <person name="Bonetti A."/>
            <person name="Puglisi E."/>
            <person name="Morelli L."/>
        </authorList>
    </citation>
    <scope>NUCLEOTIDE SEQUENCE [LARGE SCALE GENOMIC DNA]</scope>
    <source>
        <strain evidence="3">TRED</strain>
    </source>
</reference>
<keyword evidence="1" id="KW-0472">Membrane</keyword>
<feature type="transmembrane region" description="Helical" evidence="1">
    <location>
        <begin position="127"/>
        <end position="144"/>
    </location>
</feature>
<keyword evidence="1" id="KW-1133">Transmembrane helix</keyword>